<name>X0UE78_9ZZZZ</name>
<organism evidence="2">
    <name type="scientific">marine sediment metagenome</name>
    <dbReference type="NCBI Taxonomy" id="412755"/>
    <lineage>
        <taxon>unclassified sequences</taxon>
        <taxon>metagenomes</taxon>
        <taxon>ecological metagenomes</taxon>
    </lineage>
</organism>
<proteinExistence type="predicted"/>
<comment type="caution">
    <text evidence="2">The sequence shown here is derived from an EMBL/GenBank/DDBJ whole genome shotgun (WGS) entry which is preliminary data.</text>
</comment>
<reference evidence="2" key="1">
    <citation type="journal article" date="2014" name="Front. Microbiol.">
        <title>High frequency of phylogenetically diverse reductive dehalogenase-homologous genes in deep subseafloor sedimentary metagenomes.</title>
        <authorList>
            <person name="Kawai M."/>
            <person name="Futagami T."/>
            <person name="Toyoda A."/>
            <person name="Takaki Y."/>
            <person name="Nishi S."/>
            <person name="Hori S."/>
            <person name="Arai W."/>
            <person name="Tsubouchi T."/>
            <person name="Morono Y."/>
            <person name="Uchiyama I."/>
            <person name="Ito T."/>
            <person name="Fujiyama A."/>
            <person name="Inagaki F."/>
            <person name="Takami H."/>
        </authorList>
    </citation>
    <scope>NUCLEOTIDE SEQUENCE</scope>
    <source>
        <strain evidence="2">Expedition CK06-06</strain>
    </source>
</reference>
<dbReference type="EMBL" id="BARS01020159">
    <property type="protein sequence ID" value="GAG04054.1"/>
    <property type="molecule type" value="Genomic_DNA"/>
</dbReference>
<dbReference type="Pfam" id="PF13737">
    <property type="entry name" value="DDE_Tnp_1_5"/>
    <property type="match status" value="1"/>
</dbReference>
<accession>X0UE78</accession>
<dbReference type="NCBIfam" id="NF033579">
    <property type="entry name" value="transpos_IS5_2"/>
    <property type="match status" value="1"/>
</dbReference>
<protein>
    <recommendedName>
        <fullName evidence="1">Transposase DDE domain-containing protein</fullName>
    </recommendedName>
</protein>
<dbReference type="AlphaFoldDB" id="X0UE78"/>
<dbReference type="InterPro" id="IPR053172">
    <property type="entry name" value="Tn903_transposase"/>
</dbReference>
<dbReference type="PANTHER" id="PTHR34631:SF3">
    <property type="entry name" value="ISSOD12 TRANSPOSASE TNPA_ISSOD12"/>
    <property type="match status" value="1"/>
</dbReference>
<feature type="domain" description="Transposase DDE" evidence="1">
    <location>
        <begin position="14"/>
        <end position="124"/>
    </location>
</feature>
<evidence type="ECO:0000313" key="2">
    <source>
        <dbReference type="EMBL" id="GAG04054.1"/>
    </source>
</evidence>
<sequence>MPTDWKETDVRLIRRGELILELGFVENYQAELDAMNHAKEGRPYKLTPTYIQFLTAIRYIYQMPYRQLEGFTRALHKLVPQLPPGDYSGLRKRSLALNPDPYHALKETDEPITIAVDSTGVKVHRAGGWVERKHGKKKRYVKLHFAADVKTKEVVAMEVSTDDVHDVKAFPGLLKGAEERRRRIIQWLGDGAYDSGGVYEALEARGIEPV</sequence>
<dbReference type="InterPro" id="IPR025668">
    <property type="entry name" value="Tnp_DDE_dom"/>
</dbReference>
<evidence type="ECO:0000259" key="1">
    <source>
        <dbReference type="Pfam" id="PF13737"/>
    </source>
</evidence>
<dbReference type="InterPro" id="IPR053520">
    <property type="entry name" value="Transposase_Tn903"/>
</dbReference>
<gene>
    <name evidence="2" type="ORF">S01H1_32547</name>
</gene>
<feature type="non-terminal residue" evidence="2">
    <location>
        <position position="210"/>
    </location>
</feature>
<dbReference type="PANTHER" id="PTHR34631">
    <property type="match status" value="1"/>
</dbReference>